<gene>
    <name evidence="1" type="ORF">GCM10010326_20970</name>
</gene>
<reference evidence="2" key="1">
    <citation type="journal article" date="2019" name="Int. J. Syst. Evol. Microbiol.">
        <title>The Global Catalogue of Microorganisms (GCM) 10K type strain sequencing project: providing services to taxonomists for standard genome sequencing and annotation.</title>
        <authorList>
            <consortium name="The Broad Institute Genomics Platform"/>
            <consortium name="The Broad Institute Genome Sequencing Center for Infectious Disease"/>
            <person name="Wu L."/>
            <person name="Ma J."/>
        </authorList>
    </citation>
    <scope>NUCLEOTIDE SEQUENCE [LARGE SCALE GENOMIC DNA]</scope>
    <source>
        <strain evidence="2">JCM 4594</strain>
    </source>
</reference>
<proteinExistence type="predicted"/>
<evidence type="ECO:0000313" key="2">
    <source>
        <dbReference type="Proteomes" id="UP000600946"/>
    </source>
</evidence>
<dbReference type="GeneID" id="96290087"/>
<evidence type="ECO:0000313" key="1">
    <source>
        <dbReference type="EMBL" id="GGY27221.1"/>
    </source>
</evidence>
<comment type="caution">
    <text evidence="1">The sequence shown here is derived from an EMBL/GenBank/DDBJ whole genome shotgun (WGS) entry which is preliminary data.</text>
</comment>
<organism evidence="1 2">
    <name type="scientific">Streptomyces xanthochromogenes</name>
    <dbReference type="NCBI Taxonomy" id="67384"/>
    <lineage>
        <taxon>Bacteria</taxon>
        <taxon>Bacillati</taxon>
        <taxon>Actinomycetota</taxon>
        <taxon>Actinomycetes</taxon>
        <taxon>Kitasatosporales</taxon>
        <taxon>Streptomycetaceae</taxon>
        <taxon>Streptomyces</taxon>
    </lineage>
</organism>
<accession>A0ABQ2ZWL7</accession>
<dbReference type="Pfam" id="PF19680">
    <property type="entry name" value="DUF6182"/>
    <property type="match status" value="1"/>
</dbReference>
<dbReference type="Proteomes" id="UP000600946">
    <property type="component" value="Unassembled WGS sequence"/>
</dbReference>
<protein>
    <submittedName>
        <fullName evidence="1">Uncharacterized protein</fullName>
    </submittedName>
</protein>
<dbReference type="RefSeq" id="WP_190026862.1">
    <property type="nucleotide sequence ID" value="NZ_BMUU01000003.1"/>
</dbReference>
<name>A0ABQ2ZWL7_9ACTN</name>
<dbReference type="EMBL" id="BMUU01000003">
    <property type="protein sequence ID" value="GGY27221.1"/>
    <property type="molecule type" value="Genomic_DNA"/>
</dbReference>
<keyword evidence="2" id="KW-1185">Reference proteome</keyword>
<sequence length="251" mass="26939">MTTTVAPPTQDFLREREAVRIRAARPDLAARHDLTSLDGLVAARSDIAAEGDTGSVVAVVLRTFDLAAWVRDTCVFALGVGPEQAADWRTSFTRTVFLAGNPEQLLERFDFAHVADDGSAAWTAPGPAARTSSLRRLLKLYTAPAGVPARPDVLVQIPRAHRPPERPRARRDLYVATADCTISEALVHVNHVLAEAVLDGLVAPGDHLVVHQVPRLAGLPARLATVRVTTEKHFPGRLKAAAGLTEEAPVA</sequence>
<dbReference type="InterPro" id="IPR045754">
    <property type="entry name" value="DUF6182"/>
</dbReference>